<dbReference type="SUPFAM" id="SSF51735">
    <property type="entry name" value="NAD(P)-binding Rossmann-fold domains"/>
    <property type="match status" value="1"/>
</dbReference>
<proteinExistence type="predicted"/>
<dbReference type="Proteomes" id="UP000549695">
    <property type="component" value="Unassembled WGS sequence"/>
</dbReference>
<dbReference type="Pfam" id="PF01408">
    <property type="entry name" value="GFO_IDH_MocA"/>
    <property type="match status" value="1"/>
</dbReference>
<dbReference type="AlphaFoldDB" id="A0A852W9K7"/>
<dbReference type="EMBL" id="JACCCZ010000001">
    <property type="protein sequence ID" value="NYG02985.1"/>
    <property type="molecule type" value="Genomic_DNA"/>
</dbReference>
<name>A0A852W9K7_PSEA5</name>
<dbReference type="PANTHER" id="PTHR43818:SF11">
    <property type="entry name" value="BCDNA.GH03377"/>
    <property type="match status" value="1"/>
</dbReference>
<accession>A0A852W9K7</accession>
<dbReference type="RefSeq" id="WP_179761552.1">
    <property type="nucleotide sequence ID" value="NZ_BAAAJZ010000003.1"/>
</dbReference>
<evidence type="ECO:0000313" key="4">
    <source>
        <dbReference type="Proteomes" id="UP000549695"/>
    </source>
</evidence>
<organism evidence="3 4">
    <name type="scientific">Pseudonocardia alni</name>
    <name type="common">Amycolata alni</name>
    <dbReference type="NCBI Taxonomy" id="33907"/>
    <lineage>
        <taxon>Bacteria</taxon>
        <taxon>Bacillati</taxon>
        <taxon>Actinomycetota</taxon>
        <taxon>Actinomycetes</taxon>
        <taxon>Pseudonocardiales</taxon>
        <taxon>Pseudonocardiaceae</taxon>
        <taxon>Pseudonocardia</taxon>
    </lineage>
</organism>
<sequence>MRIGLLGAGPWARQVHAPAIAAHPRWSAAGVWARRPEAAAGIAAVSGGPVHASVEDLLDACDAVAFAVPPAVQAELLERVVAAGKHVVLEKPLAADLPAAERAAAAVAASGVRSATMLTLRFDPAIRAWLDAVPAGAGGPGTTATARWLSGALLGGPFAASSWRAEHGALLDVGPHVVDLLDAALGPVVDVDHAHRDEPDLWRIGLVHDGGARSSVVLSLRVPVDPTDFEVALVGGLGEDGRGRYVLDRRPADAVACFGALLDDLADAIGSGADLPVDAARALHLQRVIDRIVRAVG</sequence>
<dbReference type="GO" id="GO:0000166">
    <property type="term" value="F:nucleotide binding"/>
    <property type="evidence" value="ECO:0007669"/>
    <property type="project" value="InterPro"/>
</dbReference>
<dbReference type="PANTHER" id="PTHR43818">
    <property type="entry name" value="BCDNA.GH03377"/>
    <property type="match status" value="1"/>
</dbReference>
<dbReference type="Gene3D" id="3.40.50.720">
    <property type="entry name" value="NAD(P)-binding Rossmann-like Domain"/>
    <property type="match status" value="1"/>
</dbReference>
<evidence type="ECO:0000256" key="1">
    <source>
        <dbReference type="ARBA" id="ARBA00023002"/>
    </source>
</evidence>
<keyword evidence="4" id="KW-1185">Reference proteome</keyword>
<dbReference type="GeneID" id="98052997"/>
<dbReference type="SUPFAM" id="SSF55347">
    <property type="entry name" value="Glyceraldehyde-3-phosphate dehydrogenase-like, C-terminal domain"/>
    <property type="match status" value="1"/>
</dbReference>
<dbReference type="Gene3D" id="3.30.360.10">
    <property type="entry name" value="Dihydrodipicolinate Reductase, domain 2"/>
    <property type="match status" value="1"/>
</dbReference>
<gene>
    <name evidence="3" type="ORF">HDA37_003270</name>
</gene>
<evidence type="ECO:0000259" key="2">
    <source>
        <dbReference type="Pfam" id="PF01408"/>
    </source>
</evidence>
<comment type="caution">
    <text evidence="3">The sequence shown here is derived from an EMBL/GenBank/DDBJ whole genome shotgun (WGS) entry which is preliminary data.</text>
</comment>
<dbReference type="GO" id="GO:0016491">
    <property type="term" value="F:oxidoreductase activity"/>
    <property type="evidence" value="ECO:0007669"/>
    <property type="project" value="UniProtKB-KW"/>
</dbReference>
<dbReference type="InterPro" id="IPR000683">
    <property type="entry name" value="Gfo/Idh/MocA-like_OxRdtase_N"/>
</dbReference>
<dbReference type="InterPro" id="IPR050463">
    <property type="entry name" value="Gfo/Idh/MocA_oxidrdct_glycsds"/>
</dbReference>
<evidence type="ECO:0000313" key="3">
    <source>
        <dbReference type="EMBL" id="NYG02985.1"/>
    </source>
</evidence>
<protein>
    <submittedName>
        <fullName evidence="3">Dehydrogenase</fullName>
    </submittedName>
</protein>
<keyword evidence="1" id="KW-0560">Oxidoreductase</keyword>
<dbReference type="InterPro" id="IPR036291">
    <property type="entry name" value="NAD(P)-bd_dom_sf"/>
</dbReference>
<feature type="domain" description="Gfo/Idh/MocA-like oxidoreductase N-terminal" evidence="2">
    <location>
        <begin position="1"/>
        <end position="113"/>
    </location>
</feature>
<reference evidence="3 4" key="1">
    <citation type="submission" date="2020-07" db="EMBL/GenBank/DDBJ databases">
        <title>Sequencing the genomes of 1000 actinobacteria strains.</title>
        <authorList>
            <person name="Klenk H.-P."/>
        </authorList>
    </citation>
    <scope>NUCLEOTIDE SEQUENCE [LARGE SCALE GENOMIC DNA]</scope>
    <source>
        <strain evidence="3 4">DSM 44749</strain>
    </source>
</reference>